<evidence type="ECO:0000256" key="2">
    <source>
        <dbReference type="ARBA" id="ARBA00022692"/>
    </source>
</evidence>
<accession>A0AAD9MXA7</accession>
<reference evidence="6" key="1">
    <citation type="journal article" date="2023" name="Mol. Biol. Evol.">
        <title>Third-Generation Sequencing Reveals the Adaptive Role of the Epigenome in Three Deep-Sea Polychaetes.</title>
        <authorList>
            <person name="Perez M."/>
            <person name="Aroh O."/>
            <person name="Sun Y."/>
            <person name="Lan Y."/>
            <person name="Juniper S.K."/>
            <person name="Young C.R."/>
            <person name="Angers B."/>
            <person name="Qian P.Y."/>
        </authorList>
    </citation>
    <scope>NUCLEOTIDE SEQUENCE</scope>
    <source>
        <strain evidence="6">P08H-3</strain>
    </source>
</reference>
<evidence type="ECO:0000313" key="6">
    <source>
        <dbReference type="EMBL" id="KAK2147176.1"/>
    </source>
</evidence>
<organism evidence="6 7">
    <name type="scientific">Paralvinella palmiformis</name>
    <dbReference type="NCBI Taxonomy" id="53620"/>
    <lineage>
        <taxon>Eukaryota</taxon>
        <taxon>Metazoa</taxon>
        <taxon>Spiralia</taxon>
        <taxon>Lophotrochozoa</taxon>
        <taxon>Annelida</taxon>
        <taxon>Polychaeta</taxon>
        <taxon>Sedentaria</taxon>
        <taxon>Canalipalpata</taxon>
        <taxon>Terebellida</taxon>
        <taxon>Terebelliformia</taxon>
        <taxon>Alvinellidae</taxon>
        <taxon>Paralvinella</taxon>
    </lineage>
</organism>
<gene>
    <name evidence="6" type="ORF">LSH36_565g01026</name>
</gene>
<evidence type="ECO:0008006" key="8">
    <source>
        <dbReference type="Google" id="ProtNLM"/>
    </source>
</evidence>
<dbReference type="GO" id="GO:0016020">
    <property type="term" value="C:membrane"/>
    <property type="evidence" value="ECO:0007669"/>
    <property type="project" value="UniProtKB-SubCell"/>
</dbReference>
<dbReference type="InterPro" id="IPR019184">
    <property type="entry name" value="Uncharacterised_TM-17"/>
</dbReference>
<feature type="transmembrane region" description="Helical" evidence="5">
    <location>
        <begin position="46"/>
        <end position="68"/>
    </location>
</feature>
<comment type="caution">
    <text evidence="6">The sequence shown here is derived from an EMBL/GenBank/DDBJ whole genome shotgun (WGS) entry which is preliminary data.</text>
</comment>
<sequence>MADRMRNAVTSVTNVVFPPSKSATDPQQQHLMKSGLDYVSSLPLQMALYFNVFYYPLWLITCIVGLQAKYEALSVLYKIIIIAILVVMTVVEIIRLSLGYIGNLTEKVPELAGFWLLTLLLQTPLSLFLLLNEDTVILPLERAVHIILVIFVIFEVFMGYFAIRALVNHQVTKFHLQQFTNLEEISSEEYIQLQGGYRHEHRA</sequence>
<dbReference type="Pfam" id="PF09799">
    <property type="entry name" value="Transmemb_17"/>
    <property type="match status" value="1"/>
</dbReference>
<evidence type="ECO:0000256" key="5">
    <source>
        <dbReference type="SAM" id="Phobius"/>
    </source>
</evidence>
<keyword evidence="3 5" id="KW-1133">Transmembrane helix</keyword>
<keyword evidence="7" id="KW-1185">Reference proteome</keyword>
<proteinExistence type="predicted"/>
<evidence type="ECO:0000256" key="4">
    <source>
        <dbReference type="ARBA" id="ARBA00023136"/>
    </source>
</evidence>
<dbReference type="Proteomes" id="UP001208570">
    <property type="component" value="Unassembled WGS sequence"/>
</dbReference>
<keyword evidence="2 5" id="KW-0812">Transmembrane</keyword>
<dbReference type="GO" id="GO:1905515">
    <property type="term" value="P:non-motile cilium assembly"/>
    <property type="evidence" value="ECO:0007669"/>
    <property type="project" value="TreeGrafter"/>
</dbReference>
<feature type="transmembrane region" description="Helical" evidence="5">
    <location>
        <begin position="143"/>
        <end position="163"/>
    </location>
</feature>
<comment type="subcellular location">
    <subcellularLocation>
        <location evidence="1">Membrane</location>
        <topology evidence="1">Multi-pass membrane protein</topology>
    </subcellularLocation>
</comment>
<keyword evidence="4 5" id="KW-0472">Membrane</keyword>
<dbReference type="AlphaFoldDB" id="A0AAD9MXA7"/>
<dbReference type="EMBL" id="JAODUP010000565">
    <property type="protein sequence ID" value="KAK2147176.1"/>
    <property type="molecule type" value="Genomic_DNA"/>
</dbReference>
<protein>
    <recommendedName>
        <fullName evidence="8">Transmembrane protein 17</fullName>
    </recommendedName>
</protein>
<dbReference type="PANTHER" id="PTHR13531:SF6">
    <property type="entry name" value="TMEM (HUMAN TRANSMEMBRANE PROTEIN) HOMOLOG"/>
    <property type="match status" value="1"/>
</dbReference>
<feature type="transmembrane region" description="Helical" evidence="5">
    <location>
        <begin position="75"/>
        <end position="94"/>
    </location>
</feature>
<dbReference type="PANTHER" id="PTHR13531">
    <property type="entry name" value="GEO07735P1-RELATED-RELATED"/>
    <property type="match status" value="1"/>
</dbReference>
<evidence type="ECO:0000313" key="7">
    <source>
        <dbReference type="Proteomes" id="UP001208570"/>
    </source>
</evidence>
<evidence type="ECO:0000256" key="1">
    <source>
        <dbReference type="ARBA" id="ARBA00004141"/>
    </source>
</evidence>
<dbReference type="GO" id="GO:0035869">
    <property type="term" value="C:ciliary transition zone"/>
    <property type="evidence" value="ECO:0007669"/>
    <property type="project" value="TreeGrafter"/>
</dbReference>
<feature type="transmembrane region" description="Helical" evidence="5">
    <location>
        <begin position="114"/>
        <end position="131"/>
    </location>
</feature>
<name>A0AAD9MXA7_9ANNE</name>
<evidence type="ECO:0000256" key="3">
    <source>
        <dbReference type="ARBA" id="ARBA00022989"/>
    </source>
</evidence>